<evidence type="ECO:0000313" key="2">
    <source>
        <dbReference type="Proteomes" id="UP001177021"/>
    </source>
</evidence>
<sequence>MAEYLIEKPVQQLTKSSQLMQSMCSLMKTFWMKRTPCWILRQVQASTRMMTTMEQEYQWRNPQDRVQLAYQLGKKQMDCNSGIP</sequence>
<gene>
    <name evidence="1" type="ORF">MILVUS5_LOCUS5287</name>
</gene>
<proteinExistence type="predicted"/>
<accession>A0ACB0IRR9</accession>
<protein>
    <submittedName>
        <fullName evidence="1">Uncharacterized protein</fullName>
    </submittedName>
</protein>
<dbReference type="EMBL" id="CASHSV030000002">
    <property type="protein sequence ID" value="CAJ2634358.1"/>
    <property type="molecule type" value="Genomic_DNA"/>
</dbReference>
<keyword evidence="2" id="KW-1185">Reference proteome</keyword>
<evidence type="ECO:0000313" key="1">
    <source>
        <dbReference type="EMBL" id="CAJ2634358.1"/>
    </source>
</evidence>
<comment type="caution">
    <text evidence="1">The sequence shown here is derived from an EMBL/GenBank/DDBJ whole genome shotgun (WGS) entry which is preliminary data.</text>
</comment>
<organism evidence="1 2">
    <name type="scientific">Trifolium pratense</name>
    <name type="common">Red clover</name>
    <dbReference type="NCBI Taxonomy" id="57577"/>
    <lineage>
        <taxon>Eukaryota</taxon>
        <taxon>Viridiplantae</taxon>
        <taxon>Streptophyta</taxon>
        <taxon>Embryophyta</taxon>
        <taxon>Tracheophyta</taxon>
        <taxon>Spermatophyta</taxon>
        <taxon>Magnoliopsida</taxon>
        <taxon>eudicotyledons</taxon>
        <taxon>Gunneridae</taxon>
        <taxon>Pentapetalae</taxon>
        <taxon>rosids</taxon>
        <taxon>fabids</taxon>
        <taxon>Fabales</taxon>
        <taxon>Fabaceae</taxon>
        <taxon>Papilionoideae</taxon>
        <taxon>50 kb inversion clade</taxon>
        <taxon>NPAAA clade</taxon>
        <taxon>Hologalegina</taxon>
        <taxon>IRL clade</taxon>
        <taxon>Trifolieae</taxon>
        <taxon>Trifolium</taxon>
    </lineage>
</organism>
<name>A0ACB0IRR9_TRIPR</name>
<dbReference type="Proteomes" id="UP001177021">
    <property type="component" value="Unassembled WGS sequence"/>
</dbReference>
<reference evidence="1" key="1">
    <citation type="submission" date="2023-10" db="EMBL/GenBank/DDBJ databases">
        <authorList>
            <person name="Rodriguez Cubillos JULIANA M."/>
            <person name="De Vega J."/>
        </authorList>
    </citation>
    <scope>NUCLEOTIDE SEQUENCE</scope>
</reference>